<comment type="caution">
    <text evidence="4">The sequence shown here is derived from an EMBL/GenBank/DDBJ whole genome shotgun (WGS) entry which is preliminary data.</text>
</comment>
<gene>
    <name evidence="4" type="ORF">DL346_08420</name>
</gene>
<keyword evidence="2" id="KW-0804">Transcription</keyword>
<dbReference type="GO" id="GO:0043565">
    <property type="term" value="F:sequence-specific DNA binding"/>
    <property type="evidence" value="ECO:0007669"/>
    <property type="project" value="InterPro"/>
</dbReference>
<dbReference type="InterPro" id="IPR000485">
    <property type="entry name" value="AsnC-type_HTH_dom"/>
</dbReference>
<organism evidence="4 5">
    <name type="scientific">Paenibacillus montanisoli</name>
    <dbReference type="NCBI Taxonomy" id="2081970"/>
    <lineage>
        <taxon>Bacteria</taxon>
        <taxon>Bacillati</taxon>
        <taxon>Bacillota</taxon>
        <taxon>Bacilli</taxon>
        <taxon>Bacillales</taxon>
        <taxon>Paenibacillaceae</taxon>
        <taxon>Paenibacillus</taxon>
    </lineage>
</organism>
<dbReference type="PANTHER" id="PTHR30363">
    <property type="entry name" value="HTH-TYPE TRANSCRIPTIONAL REGULATOR SRLR-RELATED"/>
    <property type="match status" value="1"/>
</dbReference>
<proteinExistence type="predicted"/>
<reference evidence="4 5" key="1">
    <citation type="submission" date="2018-06" db="EMBL/GenBank/DDBJ databases">
        <title>Paenibacillus montanisoli sp. nov., isolated from mountain area soil.</title>
        <authorList>
            <person name="Wu M."/>
        </authorList>
    </citation>
    <scope>NUCLEOTIDE SEQUENCE [LARGE SCALE GENOMIC DNA]</scope>
    <source>
        <strain evidence="4 5">RA17</strain>
    </source>
</reference>
<evidence type="ECO:0000256" key="2">
    <source>
        <dbReference type="ARBA" id="ARBA00023163"/>
    </source>
</evidence>
<dbReference type="InterPro" id="IPR036390">
    <property type="entry name" value="WH_DNA-bd_sf"/>
</dbReference>
<dbReference type="SMART" id="SM00420">
    <property type="entry name" value="HTH_DEOR"/>
    <property type="match status" value="1"/>
</dbReference>
<dbReference type="Pfam" id="PF08220">
    <property type="entry name" value="HTH_DeoR"/>
    <property type="match status" value="1"/>
</dbReference>
<dbReference type="Gene3D" id="3.40.50.1360">
    <property type="match status" value="1"/>
</dbReference>
<dbReference type="SMART" id="SM01134">
    <property type="entry name" value="DeoRC"/>
    <property type="match status" value="1"/>
</dbReference>
<keyword evidence="5" id="KW-1185">Reference proteome</keyword>
<dbReference type="InterPro" id="IPR014036">
    <property type="entry name" value="DeoR-like_C"/>
</dbReference>
<dbReference type="Gene3D" id="1.10.10.10">
    <property type="entry name" value="Winged helix-like DNA-binding domain superfamily/Winged helix DNA-binding domain"/>
    <property type="match status" value="1"/>
</dbReference>
<dbReference type="Proteomes" id="UP000249260">
    <property type="component" value="Unassembled WGS sequence"/>
</dbReference>
<evidence type="ECO:0000259" key="3">
    <source>
        <dbReference type="PROSITE" id="PS51000"/>
    </source>
</evidence>
<sequence length="266" mass="30201">MFREGRPLTFEEKIYVEERRNRILEIIQKKNRVSVAELSKEFNLGEITIRRDLSELEERGLIRRTHGGAIPIDNGLDEPPLKEREMRNRSQKERIAQFVAQLIRNGESIMIDGGSTTLQIAKHLRMKKDLTIVTNSMSLADEFMNFNECNVIVCGGELRRSTGMMIGSITERTLRLFRADRVIIGMSSMMPEEGLFTVNAGEAECKRIMMECGKEIIVVMDSSKINKVSFSFVSDFSKVDKFITDDGISDDIVTKLDQAGVEVIVV</sequence>
<accession>A0A328UDM5</accession>
<dbReference type="SUPFAM" id="SSF100950">
    <property type="entry name" value="NagB/RpiA/CoA transferase-like"/>
    <property type="match status" value="1"/>
</dbReference>
<protein>
    <submittedName>
        <fullName evidence="4">DeoR/GlpR transcriptional regulator</fullName>
    </submittedName>
</protein>
<evidence type="ECO:0000313" key="4">
    <source>
        <dbReference type="EMBL" id="RAP78434.1"/>
    </source>
</evidence>
<dbReference type="PANTHER" id="PTHR30363:SF44">
    <property type="entry name" value="AGA OPERON TRANSCRIPTIONAL REPRESSOR-RELATED"/>
    <property type="match status" value="1"/>
</dbReference>
<dbReference type="EMBL" id="QLUW01000001">
    <property type="protein sequence ID" value="RAP78434.1"/>
    <property type="molecule type" value="Genomic_DNA"/>
</dbReference>
<dbReference type="PROSITE" id="PS51000">
    <property type="entry name" value="HTH_DEOR_2"/>
    <property type="match status" value="1"/>
</dbReference>
<dbReference type="AlphaFoldDB" id="A0A328UDM5"/>
<dbReference type="GO" id="GO:0003700">
    <property type="term" value="F:DNA-binding transcription factor activity"/>
    <property type="evidence" value="ECO:0007669"/>
    <property type="project" value="InterPro"/>
</dbReference>
<keyword evidence="1" id="KW-0805">Transcription regulation</keyword>
<dbReference type="OrthoDB" id="9797223at2"/>
<name>A0A328UDM5_9BACL</name>
<dbReference type="InterPro" id="IPR036388">
    <property type="entry name" value="WH-like_DNA-bd_sf"/>
</dbReference>
<evidence type="ECO:0000313" key="5">
    <source>
        <dbReference type="Proteomes" id="UP000249260"/>
    </source>
</evidence>
<dbReference type="InterPro" id="IPR037171">
    <property type="entry name" value="NagB/RpiA_transferase-like"/>
</dbReference>
<evidence type="ECO:0000256" key="1">
    <source>
        <dbReference type="ARBA" id="ARBA00023015"/>
    </source>
</evidence>
<feature type="domain" description="HTH deoR-type" evidence="3">
    <location>
        <begin position="16"/>
        <end position="71"/>
    </location>
</feature>
<dbReference type="SUPFAM" id="SSF46785">
    <property type="entry name" value="Winged helix' DNA-binding domain"/>
    <property type="match status" value="1"/>
</dbReference>
<dbReference type="Pfam" id="PF00455">
    <property type="entry name" value="DeoRC"/>
    <property type="match status" value="1"/>
</dbReference>
<dbReference type="InterPro" id="IPR001034">
    <property type="entry name" value="DeoR_HTH"/>
</dbReference>
<dbReference type="InterPro" id="IPR050313">
    <property type="entry name" value="Carb_Metab_HTH_regulators"/>
</dbReference>
<dbReference type="PRINTS" id="PR00037">
    <property type="entry name" value="HTHLACR"/>
</dbReference>
<dbReference type="PRINTS" id="PR00033">
    <property type="entry name" value="HTHASNC"/>
</dbReference>